<dbReference type="InterPro" id="IPR036061">
    <property type="entry name" value="CheW-like_dom_sf"/>
</dbReference>
<dbReference type="InterPro" id="IPR051315">
    <property type="entry name" value="Bact_Chemotaxis_CheA"/>
</dbReference>
<evidence type="ECO:0000256" key="3">
    <source>
        <dbReference type="ARBA" id="ARBA00022553"/>
    </source>
</evidence>
<feature type="domain" description="Response regulatory" evidence="11">
    <location>
        <begin position="593"/>
        <end position="709"/>
    </location>
</feature>
<dbReference type="InterPro" id="IPR003594">
    <property type="entry name" value="HATPase_dom"/>
</dbReference>
<accession>A0AAU7AYV6</accession>
<dbReference type="Pfam" id="PF01584">
    <property type="entry name" value="CheW"/>
    <property type="match status" value="1"/>
</dbReference>
<dbReference type="PRINTS" id="PR00344">
    <property type="entry name" value="BCTRLSENSOR"/>
</dbReference>
<dbReference type="Gene3D" id="2.30.30.40">
    <property type="entry name" value="SH3 Domains"/>
    <property type="match status" value="1"/>
</dbReference>
<dbReference type="InterPro" id="IPR011006">
    <property type="entry name" value="CheY-like_superfamily"/>
</dbReference>
<dbReference type="InterPro" id="IPR002545">
    <property type="entry name" value="CheW-lke_dom"/>
</dbReference>
<dbReference type="SMART" id="SM00448">
    <property type="entry name" value="REC"/>
    <property type="match status" value="1"/>
</dbReference>
<evidence type="ECO:0000256" key="1">
    <source>
        <dbReference type="ARBA" id="ARBA00000085"/>
    </source>
</evidence>
<gene>
    <name evidence="14" type="ORF">DSM112329_03775</name>
</gene>
<feature type="modified residue" description="Phosphohistidine" evidence="7">
    <location>
        <position position="45"/>
    </location>
</feature>
<dbReference type="SUPFAM" id="SSF52172">
    <property type="entry name" value="CheY-like"/>
    <property type="match status" value="1"/>
</dbReference>
<evidence type="ECO:0000256" key="7">
    <source>
        <dbReference type="PROSITE-ProRule" id="PRU00110"/>
    </source>
</evidence>
<dbReference type="PROSITE" id="PS50894">
    <property type="entry name" value="HPT"/>
    <property type="match status" value="1"/>
</dbReference>
<dbReference type="Pfam" id="PF02518">
    <property type="entry name" value="HATPase_c"/>
    <property type="match status" value="1"/>
</dbReference>
<keyword evidence="5" id="KW-0418">Kinase</keyword>
<dbReference type="Gene3D" id="3.30.565.10">
    <property type="entry name" value="Histidine kinase-like ATPase, C-terminal domain"/>
    <property type="match status" value="1"/>
</dbReference>
<evidence type="ECO:0000256" key="8">
    <source>
        <dbReference type="PROSITE-ProRule" id="PRU00169"/>
    </source>
</evidence>
<evidence type="ECO:0000259" key="13">
    <source>
        <dbReference type="PROSITE" id="PS50894"/>
    </source>
</evidence>
<dbReference type="PROSITE" id="PS50110">
    <property type="entry name" value="RESPONSE_REGULATORY"/>
    <property type="match status" value="1"/>
</dbReference>
<evidence type="ECO:0000256" key="4">
    <source>
        <dbReference type="ARBA" id="ARBA00022679"/>
    </source>
</evidence>
<evidence type="ECO:0000256" key="9">
    <source>
        <dbReference type="SAM" id="MobiDB-lite"/>
    </source>
</evidence>
<dbReference type="SMART" id="SM00387">
    <property type="entry name" value="HATPase_c"/>
    <property type="match status" value="1"/>
</dbReference>
<sequence length="716" mass="73596">MSGPPDLRAIFAEEAADLLDRLSAGALALESGGAGVVASMFRAAHTLKGSATLVGLPTVVALTHALEDLLSRVRSGELPADDELADVTLDTVDALRTMIPPLLAGEEDVVVPDPGLVPRLQSLATRDAAPPAPPGMVNVPSPAAEYGETDVHPRGSAPVPAAAPAPASAAGPAVPSVPALPATGVAGGTRSLDTMTIPRDRLDRLVRLAGESRTARLRVLGAIGPEHAADPDVEAAMADLDRTLESLQDQLLRARMVTLAAIAEPLRRAVRDVARGAGKEVAYSLEGERLELDRGVLDALRDPLLHLVRNAVDHGLETPSARIAAGKPATGTVTVRAQTAGRRLVVHVEDDGAGIDLAALRSGVGEPDLTDSDLLDRIFEPGVSTAATVTPVSGRGVGLDVVRTQVESVRGSVEVTSRPGGGTVFTLSVPVTLAVVRCLVVRSATERYAIPAHAVVSVAEALEEALVPLEGGAAIWVGGEIVPVTSLAAVVGADEAGHARGPAAVVVSAPGGRRVALRVHALLGQRDVTLQELGDVVPPLELVAGASIESDGTVLLVLDPIAVAARAANVRRRSAGGAADPAAAADVRAVAATVLIVEDALTVRELQRSILERAGYRVRAATDGMEALASLADERPDVVLTDIEMPNLDGFGLIEAIRSRPELSSLPVLIMSSRNDAEDRARGLQAGADGYIVKQAFDAATLLAAVARVLGQEPPA</sequence>
<dbReference type="InterPro" id="IPR001789">
    <property type="entry name" value="Sig_transdc_resp-reg_receiver"/>
</dbReference>
<feature type="domain" description="CheW-like" evidence="12">
    <location>
        <begin position="435"/>
        <end position="569"/>
    </location>
</feature>
<dbReference type="SMART" id="SM00073">
    <property type="entry name" value="HPT"/>
    <property type="match status" value="1"/>
</dbReference>
<dbReference type="Pfam" id="PF01627">
    <property type="entry name" value="Hpt"/>
    <property type="match status" value="1"/>
</dbReference>
<dbReference type="KEGG" id="parq:DSM112329_03775"/>
<reference evidence="14" key="1">
    <citation type="submission" date="2022-12" db="EMBL/GenBank/DDBJ databases">
        <title>Paraconexibacter alkalitolerans sp. nov. and Baekduia alba sp. nov., isolated from soil and emended description of the genera Paraconexibacter (Chun et al., 2020) and Baekduia (An et al., 2020).</title>
        <authorList>
            <person name="Vieira S."/>
            <person name="Huber K.J."/>
            <person name="Geppert A."/>
            <person name="Wolf J."/>
            <person name="Neumann-Schaal M."/>
            <person name="Muesken M."/>
            <person name="Overmann J."/>
        </authorList>
    </citation>
    <scope>NUCLEOTIDE SEQUENCE</scope>
    <source>
        <strain evidence="14">AEG42_29</strain>
    </source>
</reference>
<keyword evidence="6" id="KW-0902">Two-component regulatory system</keyword>
<dbReference type="Pfam" id="PF00072">
    <property type="entry name" value="Response_reg"/>
    <property type="match status" value="1"/>
</dbReference>
<dbReference type="AlphaFoldDB" id="A0AAU7AYV6"/>
<dbReference type="SUPFAM" id="SSF47226">
    <property type="entry name" value="Histidine-containing phosphotransfer domain, HPT domain"/>
    <property type="match status" value="1"/>
</dbReference>
<evidence type="ECO:0000313" key="14">
    <source>
        <dbReference type="EMBL" id="XAY06897.1"/>
    </source>
</evidence>
<evidence type="ECO:0000256" key="2">
    <source>
        <dbReference type="ARBA" id="ARBA00012438"/>
    </source>
</evidence>
<dbReference type="SUPFAM" id="SSF50341">
    <property type="entry name" value="CheW-like"/>
    <property type="match status" value="1"/>
</dbReference>
<dbReference type="GO" id="GO:0000160">
    <property type="term" value="P:phosphorelay signal transduction system"/>
    <property type="evidence" value="ECO:0007669"/>
    <property type="project" value="UniProtKB-KW"/>
</dbReference>
<dbReference type="FunFam" id="3.30.565.10:FF:000016">
    <property type="entry name" value="Chemotaxis protein CheA, putative"/>
    <property type="match status" value="1"/>
</dbReference>
<feature type="domain" description="Histidine kinase" evidence="10">
    <location>
        <begin position="242"/>
        <end position="433"/>
    </location>
</feature>
<dbReference type="RefSeq" id="WP_354698110.1">
    <property type="nucleotide sequence ID" value="NZ_CP114014.1"/>
</dbReference>
<dbReference type="PROSITE" id="PS50109">
    <property type="entry name" value="HIS_KIN"/>
    <property type="match status" value="1"/>
</dbReference>
<dbReference type="EMBL" id="CP114014">
    <property type="protein sequence ID" value="XAY06897.1"/>
    <property type="molecule type" value="Genomic_DNA"/>
</dbReference>
<protein>
    <recommendedName>
        <fullName evidence="2">histidine kinase</fullName>
        <ecNumber evidence="2">2.7.13.3</ecNumber>
    </recommendedName>
</protein>
<evidence type="ECO:0000259" key="11">
    <source>
        <dbReference type="PROSITE" id="PS50110"/>
    </source>
</evidence>
<evidence type="ECO:0000259" key="12">
    <source>
        <dbReference type="PROSITE" id="PS50851"/>
    </source>
</evidence>
<comment type="catalytic activity">
    <reaction evidence="1">
        <text>ATP + protein L-histidine = ADP + protein N-phospho-L-histidine.</text>
        <dbReference type="EC" id="2.7.13.3"/>
    </reaction>
</comment>
<feature type="domain" description="HPt" evidence="13">
    <location>
        <begin position="1"/>
        <end position="102"/>
    </location>
</feature>
<dbReference type="EC" id="2.7.13.3" evidence="2"/>
<dbReference type="SMART" id="SM00260">
    <property type="entry name" value="CheW"/>
    <property type="match status" value="1"/>
</dbReference>
<dbReference type="GO" id="GO:0004673">
    <property type="term" value="F:protein histidine kinase activity"/>
    <property type="evidence" value="ECO:0007669"/>
    <property type="project" value="UniProtKB-EC"/>
</dbReference>
<dbReference type="Gene3D" id="3.40.50.2300">
    <property type="match status" value="1"/>
</dbReference>
<dbReference type="CDD" id="cd00088">
    <property type="entry name" value="HPT"/>
    <property type="match status" value="1"/>
</dbReference>
<dbReference type="InterPro" id="IPR036641">
    <property type="entry name" value="HPT_dom_sf"/>
</dbReference>
<dbReference type="PANTHER" id="PTHR43395">
    <property type="entry name" value="SENSOR HISTIDINE KINASE CHEA"/>
    <property type="match status" value="1"/>
</dbReference>
<feature type="compositionally biased region" description="Low complexity" evidence="9">
    <location>
        <begin position="156"/>
        <end position="173"/>
    </location>
</feature>
<dbReference type="InterPro" id="IPR005467">
    <property type="entry name" value="His_kinase_dom"/>
</dbReference>
<dbReference type="PROSITE" id="PS50851">
    <property type="entry name" value="CHEW"/>
    <property type="match status" value="1"/>
</dbReference>
<dbReference type="InterPro" id="IPR036890">
    <property type="entry name" value="HATPase_C_sf"/>
</dbReference>
<dbReference type="InterPro" id="IPR008207">
    <property type="entry name" value="Sig_transdc_His_kin_Hpt_dom"/>
</dbReference>
<evidence type="ECO:0000256" key="6">
    <source>
        <dbReference type="ARBA" id="ARBA00023012"/>
    </source>
</evidence>
<dbReference type="SUPFAM" id="SSF55874">
    <property type="entry name" value="ATPase domain of HSP90 chaperone/DNA topoisomerase II/histidine kinase"/>
    <property type="match status" value="1"/>
</dbReference>
<keyword evidence="4" id="KW-0808">Transferase</keyword>
<name>A0AAU7AYV6_9ACTN</name>
<dbReference type="GO" id="GO:0006935">
    <property type="term" value="P:chemotaxis"/>
    <property type="evidence" value="ECO:0007669"/>
    <property type="project" value="InterPro"/>
</dbReference>
<evidence type="ECO:0000256" key="5">
    <source>
        <dbReference type="ARBA" id="ARBA00022777"/>
    </source>
</evidence>
<evidence type="ECO:0000259" key="10">
    <source>
        <dbReference type="PROSITE" id="PS50109"/>
    </source>
</evidence>
<dbReference type="Gene3D" id="1.20.120.160">
    <property type="entry name" value="HPT domain"/>
    <property type="match status" value="1"/>
</dbReference>
<keyword evidence="3 8" id="KW-0597">Phosphoprotein</keyword>
<proteinExistence type="predicted"/>
<organism evidence="14">
    <name type="scientific">Paraconexibacter sp. AEG42_29</name>
    <dbReference type="NCBI Taxonomy" id="2997339"/>
    <lineage>
        <taxon>Bacteria</taxon>
        <taxon>Bacillati</taxon>
        <taxon>Actinomycetota</taxon>
        <taxon>Thermoleophilia</taxon>
        <taxon>Solirubrobacterales</taxon>
        <taxon>Paraconexibacteraceae</taxon>
        <taxon>Paraconexibacter</taxon>
    </lineage>
</organism>
<dbReference type="InterPro" id="IPR004358">
    <property type="entry name" value="Sig_transdc_His_kin-like_C"/>
</dbReference>
<feature type="modified residue" description="4-aspartylphosphate" evidence="8">
    <location>
        <position position="642"/>
    </location>
</feature>
<feature type="region of interest" description="Disordered" evidence="9">
    <location>
        <begin position="126"/>
        <end position="173"/>
    </location>
</feature>
<dbReference type="PANTHER" id="PTHR43395:SF8">
    <property type="entry name" value="HISTIDINE KINASE"/>
    <property type="match status" value="1"/>
</dbReference>